<name>A0A8J7V3I5_9PROT</name>
<comment type="caution">
    <text evidence="4">The sequence shown here is derived from an EMBL/GenBank/DDBJ whole genome shotgun (WGS) entry which is preliminary data.</text>
</comment>
<keyword evidence="1" id="KW-0560">Oxidoreductase</keyword>
<protein>
    <submittedName>
        <fullName evidence="4">FAD-dependent monooxygenase</fullName>
    </submittedName>
</protein>
<sequence length="387" mass="42289">MRIRIVGGGPAGLYLAYLLAGQDAGHEIDLWEQNPKGATFGFGVVFSDQALGFLKDDDPGTHDLIAPEMERWRDLRINHAGRTVTLDGIGFAAIGRHRLLDLLAARLETTAVRPRWGERIEGAALLDGADIVVGADGVNSVVRQAADFGTDNRPLANRFAWFGVEKPFDALTQTFRRTEKGFFNAHHYRFQPDRSTFIVECDPATHAAYGFEGMGEDESARICAEIFADVLDGRPLLTNKSNWRQFPRLSNDRWSVGNAVLIGDALRTAHFSIGSGTRLALEDAIALADAIGEVGRDAPAALALFEERRRPIVEKLVAAANASAAWYEDFPAHMALDPHDLAWSYISRSGRVDPDRLAKLSPEFVAAYRAAKDGTVDKEGMARGGTS</sequence>
<dbReference type="GO" id="GO:0004497">
    <property type="term" value="F:monooxygenase activity"/>
    <property type="evidence" value="ECO:0007669"/>
    <property type="project" value="UniProtKB-KW"/>
</dbReference>
<dbReference type="AlphaFoldDB" id="A0A8J7V3I5"/>
<keyword evidence="4" id="KW-0503">Monooxygenase</keyword>
<dbReference type="PANTHER" id="PTHR43476:SF4">
    <property type="entry name" value="BLR0106 PROTEIN"/>
    <property type="match status" value="1"/>
</dbReference>
<evidence type="ECO:0000259" key="3">
    <source>
        <dbReference type="Pfam" id="PF01494"/>
    </source>
</evidence>
<feature type="domain" description="FAD-binding" evidence="3">
    <location>
        <begin position="109"/>
        <end position="319"/>
    </location>
</feature>
<keyword evidence="5" id="KW-1185">Reference proteome</keyword>
<dbReference type="RefSeq" id="WP_210682873.1">
    <property type="nucleotide sequence ID" value="NZ_JAGMWN010000007.1"/>
</dbReference>
<dbReference type="InterPro" id="IPR036188">
    <property type="entry name" value="FAD/NAD-bd_sf"/>
</dbReference>
<dbReference type="Gene3D" id="3.30.9.20">
    <property type="match status" value="1"/>
</dbReference>
<dbReference type="SUPFAM" id="SSF51905">
    <property type="entry name" value="FAD/NAD(P)-binding domain"/>
    <property type="match status" value="1"/>
</dbReference>
<proteinExistence type="predicted"/>
<dbReference type="PRINTS" id="PR00420">
    <property type="entry name" value="RNGMNOXGNASE"/>
</dbReference>
<dbReference type="Pfam" id="PF01494">
    <property type="entry name" value="FAD_binding_3"/>
    <property type="match status" value="1"/>
</dbReference>
<evidence type="ECO:0000256" key="2">
    <source>
        <dbReference type="ARBA" id="ARBA00023027"/>
    </source>
</evidence>
<dbReference type="Proteomes" id="UP000672602">
    <property type="component" value="Unassembled WGS sequence"/>
</dbReference>
<keyword evidence="2" id="KW-0520">NAD</keyword>
<dbReference type="EMBL" id="JAGMWN010000007">
    <property type="protein sequence ID" value="MBP5858281.1"/>
    <property type="molecule type" value="Genomic_DNA"/>
</dbReference>
<dbReference type="InterPro" id="IPR050631">
    <property type="entry name" value="PheA/TfdB_FAD_monoxygenase"/>
</dbReference>
<evidence type="ECO:0000256" key="1">
    <source>
        <dbReference type="ARBA" id="ARBA00023002"/>
    </source>
</evidence>
<evidence type="ECO:0000313" key="4">
    <source>
        <dbReference type="EMBL" id="MBP5858281.1"/>
    </source>
</evidence>
<gene>
    <name evidence="4" type="ORF">KAJ83_14770</name>
</gene>
<dbReference type="GO" id="GO:0071949">
    <property type="term" value="F:FAD binding"/>
    <property type="evidence" value="ECO:0007669"/>
    <property type="project" value="InterPro"/>
</dbReference>
<accession>A0A8J7V3I5</accession>
<evidence type="ECO:0000313" key="5">
    <source>
        <dbReference type="Proteomes" id="UP000672602"/>
    </source>
</evidence>
<reference evidence="4" key="1">
    <citation type="submission" date="2021-04" db="EMBL/GenBank/DDBJ databases">
        <authorList>
            <person name="Zhang D.-C."/>
        </authorList>
    </citation>
    <scope>NUCLEOTIDE SEQUENCE</scope>
    <source>
        <strain evidence="4">CGMCC 1.15697</strain>
    </source>
</reference>
<dbReference type="InterPro" id="IPR002938">
    <property type="entry name" value="FAD-bd"/>
</dbReference>
<dbReference type="Pfam" id="PF13450">
    <property type="entry name" value="NAD_binding_8"/>
    <property type="match status" value="1"/>
</dbReference>
<dbReference type="PANTHER" id="PTHR43476">
    <property type="entry name" value="3-(3-HYDROXY-PHENYL)PROPIONATE/3-HYDROXYCINNAMIC ACID HYDROXYLASE"/>
    <property type="match status" value="1"/>
</dbReference>
<dbReference type="Gene3D" id="3.50.50.60">
    <property type="entry name" value="FAD/NAD(P)-binding domain"/>
    <property type="match status" value="1"/>
</dbReference>
<organism evidence="4 5">
    <name type="scientific">Marivibrio halodurans</name>
    <dbReference type="NCBI Taxonomy" id="2039722"/>
    <lineage>
        <taxon>Bacteria</taxon>
        <taxon>Pseudomonadati</taxon>
        <taxon>Pseudomonadota</taxon>
        <taxon>Alphaproteobacteria</taxon>
        <taxon>Rhodospirillales</taxon>
        <taxon>Rhodospirillaceae</taxon>
        <taxon>Marivibrio</taxon>
    </lineage>
</organism>